<evidence type="ECO:0000313" key="1">
    <source>
        <dbReference type="EMBL" id="KAG5454934.1"/>
    </source>
</evidence>
<dbReference type="AlphaFoldDB" id="A0A3R7K0X9"/>
<sequence>MITQKVTVLCLAFFAVVEAKTVAGGLVLEGYAKQIDSLDQLLSKHHIGNCPIQKPSPELKGILKKLKDFVTTGQRNLNTYLPKLARKQWKAHMQFVINTLKKTDKWLAGVPETPCLAEDVLEYLAVQVFDLLGGLQTSADILNFIISGLKDSEDYRTLLYGAYRSYLHGLNWELKELESKESIVCSMRDDNEAPVYGKILNATMKHLGQHHPNIIIQEKNVLGFLPSSRSLYESLVNDADSYAKAAMSSAQTLKDKCTDSELKESHFSKLIDFNAKLWTYGKLMVRLHGDNLLMAGDTKHPFSPAILSLENAWDNVSRMTKLLMNRCTLETSIGEFQDGC</sequence>
<dbReference type="EMBL" id="NIRI02000005">
    <property type="protein sequence ID" value="KAG5454934.1"/>
    <property type="molecule type" value="Genomic_DNA"/>
</dbReference>
<accession>A0A3R7K0X9</accession>
<reference evidence="1 2" key="2">
    <citation type="journal article" date="2021" name="Genomics">
        <title>High-quality reference genome for Clonorchis sinensis.</title>
        <authorList>
            <person name="Young N.D."/>
            <person name="Stroehlein A.J."/>
            <person name="Kinkar L."/>
            <person name="Wang T."/>
            <person name="Sohn W.M."/>
            <person name="Chang B.C.H."/>
            <person name="Kaur P."/>
            <person name="Weisz D."/>
            <person name="Dudchenko O."/>
            <person name="Aiden E.L."/>
            <person name="Korhonen P.K."/>
            <person name="Gasser R.B."/>
        </authorList>
    </citation>
    <scope>NUCLEOTIDE SEQUENCE [LARGE SCALE GENOMIC DNA]</scope>
    <source>
        <strain evidence="1">Cs-k2</strain>
    </source>
</reference>
<evidence type="ECO:0000313" key="2">
    <source>
        <dbReference type="Proteomes" id="UP000286415"/>
    </source>
</evidence>
<dbReference type="OrthoDB" id="6247003at2759"/>
<dbReference type="InParanoid" id="A0A3R7K0X9"/>
<dbReference type="Proteomes" id="UP000286415">
    <property type="component" value="Unassembled WGS sequence"/>
</dbReference>
<gene>
    <name evidence="1" type="ORF">CSKR_105873</name>
</gene>
<proteinExistence type="predicted"/>
<reference evidence="1 2" key="1">
    <citation type="journal article" date="2018" name="Biotechnol. Adv.">
        <title>Improved genomic resources and new bioinformatic workflow for the carcinogenic parasite Clonorchis sinensis: Biotechnological implications.</title>
        <authorList>
            <person name="Wang D."/>
            <person name="Korhonen P.K."/>
            <person name="Gasser R.B."/>
            <person name="Young N.D."/>
        </authorList>
    </citation>
    <scope>NUCLEOTIDE SEQUENCE [LARGE SCALE GENOMIC DNA]</scope>
    <source>
        <strain evidence="1">Cs-k2</strain>
    </source>
</reference>
<comment type="caution">
    <text evidence="1">The sequence shown here is derived from an EMBL/GenBank/DDBJ whole genome shotgun (WGS) entry which is preliminary data.</text>
</comment>
<protein>
    <submittedName>
        <fullName evidence="1">Uncharacterized protein</fullName>
    </submittedName>
</protein>
<organism evidence="1 2">
    <name type="scientific">Clonorchis sinensis</name>
    <name type="common">Chinese liver fluke</name>
    <dbReference type="NCBI Taxonomy" id="79923"/>
    <lineage>
        <taxon>Eukaryota</taxon>
        <taxon>Metazoa</taxon>
        <taxon>Spiralia</taxon>
        <taxon>Lophotrochozoa</taxon>
        <taxon>Platyhelminthes</taxon>
        <taxon>Trematoda</taxon>
        <taxon>Digenea</taxon>
        <taxon>Opisthorchiida</taxon>
        <taxon>Opisthorchiata</taxon>
        <taxon>Opisthorchiidae</taxon>
        <taxon>Clonorchis</taxon>
    </lineage>
</organism>
<name>A0A3R7K0X9_CLOSI</name>
<keyword evidence="2" id="KW-1185">Reference proteome</keyword>